<evidence type="ECO:0000256" key="1">
    <source>
        <dbReference type="SAM" id="Phobius"/>
    </source>
</evidence>
<keyword evidence="1" id="KW-0812">Transmembrane</keyword>
<organism evidence="2 3">
    <name type="scientific">Methylorubrum extorquens (strain ATCC 14718 / DSM 1338 / JCM 2805 / NCIMB 9133 / AM1)</name>
    <name type="common">Methylobacterium extorquens</name>
    <dbReference type="NCBI Taxonomy" id="272630"/>
    <lineage>
        <taxon>Bacteria</taxon>
        <taxon>Pseudomonadati</taxon>
        <taxon>Pseudomonadota</taxon>
        <taxon>Alphaproteobacteria</taxon>
        <taxon>Hyphomicrobiales</taxon>
        <taxon>Methylobacteriaceae</taxon>
        <taxon>Methylorubrum</taxon>
    </lineage>
</organism>
<feature type="transmembrane region" description="Helical" evidence="1">
    <location>
        <begin position="6"/>
        <end position="26"/>
    </location>
</feature>
<dbReference type="HOGENOM" id="CLU_2789116_0_0_5"/>
<sequence length="68" mass="7325">MISDLLIPIAAIAGALLGIAGSRAAHRRRRRLIIRRVVRFGDRIPPLRAVNDNARSGFRRILGLGGGG</sequence>
<evidence type="ECO:0000313" key="2">
    <source>
        <dbReference type="EMBL" id="ACS43544.1"/>
    </source>
</evidence>
<keyword evidence="2" id="KW-0614">Plasmid</keyword>
<evidence type="ECO:0000313" key="3">
    <source>
        <dbReference type="Proteomes" id="UP000009081"/>
    </source>
</evidence>
<keyword evidence="1" id="KW-1133">Transmembrane helix</keyword>
<proteinExistence type="predicted"/>
<geneLocation type="plasmid" evidence="2 3">
    <name>megaplasmid</name>
</geneLocation>
<gene>
    <name evidence="2" type="ordered locus">MexAM1_META2p0700</name>
</gene>
<dbReference type="RefSeq" id="WP_012753992.1">
    <property type="nucleotide sequence ID" value="NC_012811.1"/>
</dbReference>
<keyword evidence="1" id="KW-0472">Membrane</keyword>
<dbReference type="AlphaFoldDB" id="C5B512"/>
<accession>C5B512</accession>
<dbReference type="KEGG" id="mea:Mex_2p0700"/>
<keyword evidence="3" id="KW-1185">Reference proteome</keyword>
<dbReference type="EMBL" id="CP001511">
    <property type="protein sequence ID" value="ACS43544.1"/>
    <property type="molecule type" value="Genomic_DNA"/>
</dbReference>
<protein>
    <submittedName>
        <fullName evidence="2">Uncharacterized protein</fullName>
    </submittedName>
</protein>
<dbReference type="Proteomes" id="UP000009081">
    <property type="component" value="Plasmid megaplasmid"/>
</dbReference>
<reference evidence="2 3" key="1">
    <citation type="journal article" date="2009" name="PLoS ONE">
        <title>Methylobacterium genome sequences: a reference blueprint to investigate microbial metabolism of C1 compounds from natural and industrial sources.</title>
        <authorList>
            <person name="Vuilleumier S."/>
            <person name="Chistoserdova L."/>
            <person name="Lee M.-C."/>
            <person name="Bringel F."/>
            <person name="Lajus A."/>
            <person name="Zhou Y."/>
            <person name="Gourion B."/>
            <person name="Barbe V."/>
            <person name="Chang J."/>
            <person name="Cruveiller S."/>
            <person name="Dossat C."/>
            <person name="Gillett W."/>
            <person name="Gruffaz C."/>
            <person name="Haugen E."/>
            <person name="Hourcade E."/>
            <person name="Levy R."/>
            <person name="Mangenot S."/>
            <person name="Muller E."/>
            <person name="Nadalig T."/>
            <person name="Pagni M."/>
            <person name="Penny C."/>
            <person name="Peyraud R."/>
            <person name="Robinson D.G."/>
            <person name="Roche D."/>
            <person name="Rouy Z."/>
            <person name="Saenampechek C."/>
            <person name="Salvignol G."/>
            <person name="Vallenet D."/>
            <person name="Wu Z."/>
            <person name="Marx C.J."/>
            <person name="Vorholt J.A."/>
            <person name="Olson M.V."/>
            <person name="Kaul R."/>
            <person name="Weissenbach J."/>
            <person name="Medigue C."/>
            <person name="Lidstrom M.E."/>
        </authorList>
    </citation>
    <scope>NUCLEOTIDE SEQUENCE [LARGE SCALE GENOMIC DNA]</scope>
    <source>
        <strain evidence="3">ATCC 14718 / DSM 1338 / JCM 2805 / NCIMB 9133 / AM1</strain>
    </source>
</reference>
<name>C5B512_METEA</name>